<keyword evidence="4" id="KW-1185">Reference proteome</keyword>
<name>A0AAE0TWY9_9PEZI</name>
<dbReference type="EMBL" id="JAULSN010000001">
    <property type="protein sequence ID" value="KAK3382583.1"/>
    <property type="molecule type" value="Genomic_DNA"/>
</dbReference>
<evidence type="ECO:0000313" key="4">
    <source>
        <dbReference type="Proteomes" id="UP001287356"/>
    </source>
</evidence>
<evidence type="ECO:0000256" key="1">
    <source>
        <dbReference type="SAM" id="MobiDB-lite"/>
    </source>
</evidence>
<feature type="compositionally biased region" description="Basic and acidic residues" evidence="1">
    <location>
        <begin position="1"/>
        <end position="18"/>
    </location>
</feature>
<organism evidence="3 4">
    <name type="scientific">Lasiosphaeria ovina</name>
    <dbReference type="NCBI Taxonomy" id="92902"/>
    <lineage>
        <taxon>Eukaryota</taxon>
        <taxon>Fungi</taxon>
        <taxon>Dikarya</taxon>
        <taxon>Ascomycota</taxon>
        <taxon>Pezizomycotina</taxon>
        <taxon>Sordariomycetes</taxon>
        <taxon>Sordariomycetidae</taxon>
        <taxon>Sordariales</taxon>
        <taxon>Lasiosphaeriaceae</taxon>
        <taxon>Lasiosphaeria</taxon>
    </lineage>
</organism>
<feature type="transmembrane region" description="Helical" evidence="2">
    <location>
        <begin position="653"/>
        <end position="672"/>
    </location>
</feature>
<evidence type="ECO:0000256" key="2">
    <source>
        <dbReference type="SAM" id="Phobius"/>
    </source>
</evidence>
<keyword evidence="2" id="KW-0472">Membrane</keyword>
<sequence>MATTDSPRKDPDSHRGVSLEHGNSQSISAPPEPAKKQETSWWPWSKAGKLSKVEENLKKQFSGKPGFKQFRRVYRPALPAGSGHPDPEPGSSAAQSAGEDGDDKGTVVKGPDGKYIYVNQFHQQSHKFDDVAVYLSPTNFVPKRLVVQASDRVLDSRDELEKGDWIRSQLAGDVPVVLKVAEWALGPLQRGNALSKLDCAWRVLLVAIPIQVMLAIPGVSDWEEDEVTDTYTDFPGYYWSWPKYAVNYLDMAPSAKQKEKAAEQQKDMFAATLDVRRRAQRPRRLIKKTDHGWVEVDGIAEASLKYIFISYEWSQFKDEGGGNSNNRARRLAEKIAERERCAAFWMDEGLVSKASPADTDYDVYTMCDVIRGASRVAIMLGADTLEARRSWGDRMWTLPEGLLAPGDSLLVCREGDGGQLVLEQIHKTEMTATFWGAADDNGHDSTEGGSATRVLAEHFSGLLSLSRLELLPAAIAALDSKKRNEFTGSDLAYAVMGLLHYRIQRRDADSLFQNLARLSLGNDSDQLVERMLCLLPKAHSQVADSGVAVPVDSSVFEELAGRDEYDTYVHHITPLCQVVGVAEEDETVIIDNCRAMHIRWKGFPRPVVHRSHGFKKTLAAFCIASGLWWLTFSFETAVNYVPYWSGLVENVRLSLIIWVLAAFLLLSLLLSAPSPFSVRRLFGGTVLKSKPSLVAFEGVLPIAELEKLVFGNCTGRLTYAPSATPFARDWRAPRERVGTEPAWVGDPKVPLPALPSPNHHLFTLVDMGELAVCVFAAERPPTVALLCGREGGMLRAVLCSWRFETDCLYRETVPEQGAGAFLMLLKGV</sequence>
<evidence type="ECO:0000313" key="3">
    <source>
        <dbReference type="EMBL" id="KAK3382583.1"/>
    </source>
</evidence>
<reference evidence="3" key="1">
    <citation type="journal article" date="2023" name="Mol. Phylogenet. Evol.">
        <title>Genome-scale phylogeny and comparative genomics of the fungal order Sordariales.</title>
        <authorList>
            <person name="Hensen N."/>
            <person name="Bonometti L."/>
            <person name="Westerberg I."/>
            <person name="Brannstrom I.O."/>
            <person name="Guillou S."/>
            <person name="Cros-Aarteil S."/>
            <person name="Calhoun S."/>
            <person name="Haridas S."/>
            <person name="Kuo A."/>
            <person name="Mondo S."/>
            <person name="Pangilinan J."/>
            <person name="Riley R."/>
            <person name="LaButti K."/>
            <person name="Andreopoulos B."/>
            <person name="Lipzen A."/>
            <person name="Chen C."/>
            <person name="Yan M."/>
            <person name="Daum C."/>
            <person name="Ng V."/>
            <person name="Clum A."/>
            <person name="Steindorff A."/>
            <person name="Ohm R.A."/>
            <person name="Martin F."/>
            <person name="Silar P."/>
            <person name="Natvig D.O."/>
            <person name="Lalanne C."/>
            <person name="Gautier V."/>
            <person name="Ament-Velasquez S.L."/>
            <person name="Kruys A."/>
            <person name="Hutchinson M.I."/>
            <person name="Powell A.J."/>
            <person name="Barry K."/>
            <person name="Miller A.N."/>
            <person name="Grigoriev I.V."/>
            <person name="Debuchy R."/>
            <person name="Gladieux P."/>
            <person name="Hiltunen Thoren M."/>
            <person name="Johannesson H."/>
        </authorList>
    </citation>
    <scope>NUCLEOTIDE SEQUENCE</scope>
    <source>
        <strain evidence="3">CBS 958.72</strain>
    </source>
</reference>
<dbReference type="Proteomes" id="UP001287356">
    <property type="component" value="Unassembled WGS sequence"/>
</dbReference>
<feature type="transmembrane region" description="Helical" evidence="2">
    <location>
        <begin position="618"/>
        <end position="641"/>
    </location>
</feature>
<accession>A0AAE0TWY9</accession>
<protein>
    <submittedName>
        <fullName evidence="3">Uncharacterized protein</fullName>
    </submittedName>
</protein>
<feature type="region of interest" description="Disordered" evidence="1">
    <location>
        <begin position="77"/>
        <end position="109"/>
    </location>
</feature>
<proteinExistence type="predicted"/>
<keyword evidence="2" id="KW-0812">Transmembrane</keyword>
<dbReference type="AlphaFoldDB" id="A0AAE0TWY9"/>
<comment type="caution">
    <text evidence="3">The sequence shown here is derived from an EMBL/GenBank/DDBJ whole genome shotgun (WGS) entry which is preliminary data.</text>
</comment>
<keyword evidence="2" id="KW-1133">Transmembrane helix</keyword>
<feature type="region of interest" description="Disordered" evidence="1">
    <location>
        <begin position="1"/>
        <end position="43"/>
    </location>
</feature>
<gene>
    <name evidence="3" type="ORF">B0T24DRAFT_714650</name>
</gene>
<reference evidence="3" key="2">
    <citation type="submission" date="2023-06" db="EMBL/GenBank/DDBJ databases">
        <authorList>
            <consortium name="Lawrence Berkeley National Laboratory"/>
            <person name="Haridas S."/>
            <person name="Hensen N."/>
            <person name="Bonometti L."/>
            <person name="Westerberg I."/>
            <person name="Brannstrom I.O."/>
            <person name="Guillou S."/>
            <person name="Cros-Aarteil S."/>
            <person name="Calhoun S."/>
            <person name="Kuo A."/>
            <person name="Mondo S."/>
            <person name="Pangilinan J."/>
            <person name="Riley R."/>
            <person name="Labutti K."/>
            <person name="Andreopoulos B."/>
            <person name="Lipzen A."/>
            <person name="Chen C."/>
            <person name="Yanf M."/>
            <person name="Daum C."/>
            <person name="Ng V."/>
            <person name="Clum A."/>
            <person name="Steindorff A."/>
            <person name="Ohm R."/>
            <person name="Martin F."/>
            <person name="Silar P."/>
            <person name="Natvig D."/>
            <person name="Lalanne C."/>
            <person name="Gautier V."/>
            <person name="Ament-Velasquez S.L."/>
            <person name="Kruys A."/>
            <person name="Hutchinson M.I."/>
            <person name="Powell A.J."/>
            <person name="Barry K."/>
            <person name="Miller A.N."/>
            <person name="Grigoriev I.V."/>
            <person name="Debuchy R."/>
            <person name="Gladieux P."/>
            <person name="Thoren M.H."/>
            <person name="Johannesson H."/>
        </authorList>
    </citation>
    <scope>NUCLEOTIDE SEQUENCE</scope>
    <source>
        <strain evidence="3">CBS 958.72</strain>
    </source>
</reference>